<dbReference type="InterPro" id="IPR025515">
    <property type="entry name" value="DUF4403"/>
</dbReference>
<dbReference type="Proteomes" id="UP001200145">
    <property type="component" value="Unassembled WGS sequence"/>
</dbReference>
<comment type="caution">
    <text evidence="1">The sequence shown here is derived from an EMBL/GenBank/DDBJ whole genome shotgun (WGS) entry which is preliminary data.</text>
</comment>
<evidence type="ECO:0000313" key="1">
    <source>
        <dbReference type="EMBL" id="MCF1713997.1"/>
    </source>
</evidence>
<protein>
    <submittedName>
        <fullName evidence="1">DUF4403 family protein</fullName>
    </submittedName>
</protein>
<evidence type="ECO:0000313" key="2">
    <source>
        <dbReference type="Proteomes" id="UP001200145"/>
    </source>
</evidence>
<dbReference type="RefSeq" id="WP_234864524.1">
    <property type="nucleotide sequence ID" value="NZ_JAKEVY010000001.1"/>
</dbReference>
<organism evidence="1 2">
    <name type="scientific">Flavihumibacter fluminis</name>
    <dbReference type="NCBI Taxonomy" id="2909236"/>
    <lineage>
        <taxon>Bacteria</taxon>
        <taxon>Pseudomonadati</taxon>
        <taxon>Bacteroidota</taxon>
        <taxon>Chitinophagia</taxon>
        <taxon>Chitinophagales</taxon>
        <taxon>Chitinophagaceae</taxon>
        <taxon>Flavihumibacter</taxon>
    </lineage>
</organism>
<keyword evidence="2" id="KW-1185">Reference proteome</keyword>
<dbReference type="EMBL" id="JAKEVY010000001">
    <property type="protein sequence ID" value="MCF1713997.1"/>
    <property type="molecule type" value="Genomic_DNA"/>
</dbReference>
<proteinExistence type="predicted"/>
<dbReference type="Pfam" id="PF14356">
    <property type="entry name" value="DUF4403"/>
    <property type="match status" value="1"/>
</dbReference>
<reference evidence="1 2" key="1">
    <citation type="submission" date="2022-01" db="EMBL/GenBank/DDBJ databases">
        <title>Flavihumibacter sp. nov., isolated from sediment of a river.</title>
        <authorList>
            <person name="Liu H."/>
        </authorList>
    </citation>
    <scope>NUCLEOTIDE SEQUENCE [LARGE SCALE GENOMIC DNA]</scope>
    <source>
        <strain evidence="1 2">RY-1</strain>
    </source>
</reference>
<sequence>MNNRILLLGILPLFALFISCGSSKKTVAPEVPPVVKTLPPLTESVIHIPVKIVVKPFLQQAEQLAPTTITSDGWPAYLQSGCDFRYKYRFLRSGFQFSCVNNRVTMTMNGRYQIAGSKTVCVLGQSVSPWINGSCGFGDEPMRRVNIQLVSDLKFTPDYRLQTSTRVEKVQAIDKCVVTIFNNDVTQQVMDSIAAAVNFYGTTVDQNMRNLRFDEVLNPVAEKAGKKIPLSTYGYMKLNANSIKLGAINLTGDTLKFIAGLSCFPEISSDSINTAVTQHLPPLSGTVNGDGFNLTTNAIYDYRTIDTLLTRTLKGREFDVKGEKIRISGVEVSGLDNYKVRFKVDFTGTKRGTLFLTGTPELDILTQQLQVPDLEYDLNSSSLVLAVGKTFFNRQILESLRQQAKINVRELYLKNKMKIDTQLNRAIMDGIQMTGNTQELRLTGLVINKDNVKVQAQVKGQVNLVITKLPMQ</sequence>
<accession>A0ABS9BE52</accession>
<name>A0ABS9BE52_9BACT</name>
<dbReference type="PROSITE" id="PS51257">
    <property type="entry name" value="PROKAR_LIPOPROTEIN"/>
    <property type="match status" value="1"/>
</dbReference>
<gene>
    <name evidence="1" type="ORF">L0U88_05040</name>
</gene>